<dbReference type="Pfam" id="PF13620">
    <property type="entry name" value="CarboxypepD_reg"/>
    <property type="match status" value="1"/>
</dbReference>
<dbReference type="Gene3D" id="2.40.170.20">
    <property type="entry name" value="TonB-dependent receptor, beta-barrel domain"/>
    <property type="match status" value="1"/>
</dbReference>
<dbReference type="SUPFAM" id="SSF49464">
    <property type="entry name" value="Carboxypeptidase regulatory domain-like"/>
    <property type="match status" value="1"/>
</dbReference>
<comment type="similarity">
    <text evidence="7">Belongs to the TonB-dependent receptor family.</text>
</comment>
<dbReference type="InterPro" id="IPR037066">
    <property type="entry name" value="Plug_dom_sf"/>
</dbReference>
<keyword evidence="6 7" id="KW-0998">Cell outer membrane</keyword>
<keyword evidence="2 7" id="KW-0813">Transport</keyword>
<dbReference type="InterPro" id="IPR039426">
    <property type="entry name" value="TonB-dep_rcpt-like"/>
</dbReference>
<dbReference type="Gene3D" id="2.170.130.10">
    <property type="entry name" value="TonB-dependent receptor, plug domain"/>
    <property type="match status" value="1"/>
</dbReference>
<dbReference type="SUPFAM" id="SSF56935">
    <property type="entry name" value="Porins"/>
    <property type="match status" value="1"/>
</dbReference>
<dbReference type="InterPro" id="IPR008969">
    <property type="entry name" value="CarboxyPept-like_regulatory"/>
</dbReference>
<proteinExistence type="inferred from homology"/>
<evidence type="ECO:0000259" key="9">
    <source>
        <dbReference type="Pfam" id="PF07715"/>
    </source>
</evidence>
<evidence type="ECO:0000256" key="8">
    <source>
        <dbReference type="SAM" id="SignalP"/>
    </source>
</evidence>
<evidence type="ECO:0000313" key="11">
    <source>
        <dbReference type="EMBL" id="NCI52004.1"/>
    </source>
</evidence>
<dbReference type="PROSITE" id="PS52016">
    <property type="entry name" value="TONB_DEPENDENT_REC_3"/>
    <property type="match status" value="1"/>
</dbReference>
<evidence type="ECO:0000313" key="12">
    <source>
        <dbReference type="Proteomes" id="UP000753802"/>
    </source>
</evidence>
<feature type="domain" description="Outer membrane protein beta-barrel" evidence="10">
    <location>
        <begin position="382"/>
        <end position="785"/>
    </location>
</feature>
<keyword evidence="12" id="KW-1185">Reference proteome</keyword>
<comment type="subcellular location">
    <subcellularLocation>
        <location evidence="1 7">Cell outer membrane</location>
        <topology evidence="1 7">Multi-pass membrane protein</topology>
    </subcellularLocation>
</comment>
<dbReference type="InterPro" id="IPR036942">
    <property type="entry name" value="Beta-barrel_TonB_sf"/>
</dbReference>
<evidence type="ECO:0000259" key="10">
    <source>
        <dbReference type="Pfam" id="PF14905"/>
    </source>
</evidence>
<organism evidence="11 12">
    <name type="scientific">Sediminibacterium roseum</name>
    <dbReference type="NCBI Taxonomy" id="1978412"/>
    <lineage>
        <taxon>Bacteria</taxon>
        <taxon>Pseudomonadati</taxon>
        <taxon>Bacteroidota</taxon>
        <taxon>Chitinophagia</taxon>
        <taxon>Chitinophagales</taxon>
        <taxon>Chitinophagaceae</taxon>
        <taxon>Sediminibacterium</taxon>
    </lineage>
</organism>
<reference evidence="11 12" key="1">
    <citation type="submission" date="2020-01" db="EMBL/GenBank/DDBJ databases">
        <title>Genome analysis.</title>
        <authorList>
            <person name="Wu S."/>
            <person name="Wang G."/>
        </authorList>
    </citation>
    <scope>NUCLEOTIDE SEQUENCE [LARGE SCALE GENOMIC DNA]</scope>
    <source>
        <strain evidence="11 12">SYL130</strain>
    </source>
</reference>
<dbReference type="InterPro" id="IPR012910">
    <property type="entry name" value="Plug_dom"/>
</dbReference>
<dbReference type="Proteomes" id="UP000753802">
    <property type="component" value="Unassembled WGS sequence"/>
</dbReference>
<keyword evidence="4 7" id="KW-0812">Transmembrane</keyword>
<evidence type="ECO:0000256" key="3">
    <source>
        <dbReference type="ARBA" id="ARBA00022452"/>
    </source>
</evidence>
<keyword evidence="5 7" id="KW-0472">Membrane</keyword>
<evidence type="ECO:0000256" key="4">
    <source>
        <dbReference type="ARBA" id="ARBA00022692"/>
    </source>
</evidence>
<evidence type="ECO:0000256" key="6">
    <source>
        <dbReference type="ARBA" id="ARBA00023237"/>
    </source>
</evidence>
<dbReference type="PANTHER" id="PTHR40980:SF4">
    <property type="entry name" value="TONB-DEPENDENT RECEPTOR-LIKE BETA-BARREL DOMAIN-CONTAINING PROTEIN"/>
    <property type="match status" value="1"/>
</dbReference>
<dbReference type="RefSeq" id="WP_161820264.1">
    <property type="nucleotide sequence ID" value="NZ_JAACJS010000015.1"/>
</dbReference>
<keyword evidence="3 7" id="KW-1134">Transmembrane beta strand</keyword>
<dbReference type="PANTHER" id="PTHR40980">
    <property type="entry name" value="PLUG DOMAIN-CONTAINING PROTEIN"/>
    <property type="match status" value="1"/>
</dbReference>
<accession>A0ABW9ZXV3</accession>
<gene>
    <name evidence="11" type="ORF">GWC95_18920</name>
</gene>
<dbReference type="InterPro" id="IPR041700">
    <property type="entry name" value="OMP_b-brl_3"/>
</dbReference>
<evidence type="ECO:0000256" key="5">
    <source>
        <dbReference type="ARBA" id="ARBA00023136"/>
    </source>
</evidence>
<protein>
    <submittedName>
        <fullName evidence="11">TonB-dependent receptor</fullName>
    </submittedName>
</protein>
<comment type="caution">
    <text evidence="11">The sequence shown here is derived from an EMBL/GenBank/DDBJ whole genome shotgun (WGS) entry which is preliminary data.</text>
</comment>
<feature type="domain" description="TonB-dependent receptor plug" evidence="9">
    <location>
        <begin position="144"/>
        <end position="225"/>
    </location>
</feature>
<name>A0ABW9ZXV3_9BACT</name>
<evidence type="ECO:0000256" key="2">
    <source>
        <dbReference type="ARBA" id="ARBA00022448"/>
    </source>
</evidence>
<evidence type="ECO:0000256" key="1">
    <source>
        <dbReference type="ARBA" id="ARBA00004571"/>
    </source>
</evidence>
<dbReference type="Gene3D" id="2.60.40.1120">
    <property type="entry name" value="Carboxypeptidase-like, regulatory domain"/>
    <property type="match status" value="1"/>
</dbReference>
<feature type="signal peptide" evidence="8">
    <location>
        <begin position="1"/>
        <end position="21"/>
    </location>
</feature>
<dbReference type="EMBL" id="JAACJS010000015">
    <property type="protein sequence ID" value="NCI52004.1"/>
    <property type="molecule type" value="Genomic_DNA"/>
</dbReference>
<dbReference type="Pfam" id="PF07715">
    <property type="entry name" value="Plug"/>
    <property type="match status" value="1"/>
</dbReference>
<keyword evidence="8" id="KW-0732">Signal</keyword>
<evidence type="ECO:0000256" key="7">
    <source>
        <dbReference type="PROSITE-ProRule" id="PRU01360"/>
    </source>
</evidence>
<sequence length="804" mass="90429">MNTRNLLAVLLLCFSVLSVEAQQSTSTVLGTIVDKTSKSPIEFANVELLNPKDSMVIKGMVTDNKGKFSFDQVKNGTYLIRYSFIGYEKTVIAVTADKGRINVGSLPITLLNVAMNNVTVTSSKPLLNTSIDRKSYDVTKDIMAQSGTASDVLKNVPSVEVDIEGNVSLRGSGDVMILINGRTSPLLGKLNKAEVLQQFPANTIERIEVITNPSARYKPDGTSGIINIVLKKTVKGGWNGSVTANAGNRDRYNASATLNYKPGKLNIFGNYGIRQDNRLRTIITSRDYLDATTHATTGYYSEDGSSVTNPLTHLATLGFTYAPDKNNSFGLSGNYQNRDQLKNDINTKIFSDKNHVYTSYFDRLRVDPETEKEKDATAFYEHNFPCEDHTLRVEFNVSSSKEVENNAYKNIYHAPGNSTSLDNNRIFQGDDQQQLTVDYSHVINESSKLEAGYSGSFNQQDFNFYFENYDNNAGKFLADKIKTNQFLFNQSIHALYGTYQKNYNKFGYSLGLRLEEAIVKGYQVTKDTSIKNDYLKLYPTIHLAYELTGTSQLQLNYSRRVHRPEGDDINPFPEYQDPYNVRAGNAKLLPEIIHSVEFGYKWQNKNFSFVPSLYYRYKQNGFTQVTVALNDSVLLTTQQNLSNDQSAGLELIFSAKAGKFFSSNLSTNFFYNQINASNLGYFDKKTIISFSTNFNSTFTLTPTTMIQLSANYRSARLTPQGKNYPSFVMNTGIRQDVFKKKVSIILAVSDVLKSQQQKSELNTTYLKQISIRRADQPVIYLGVSYRFGKLIKKPEDKLQFDNAQ</sequence>
<keyword evidence="11" id="KW-0675">Receptor</keyword>
<dbReference type="Pfam" id="PF14905">
    <property type="entry name" value="OMP_b-brl_3"/>
    <property type="match status" value="1"/>
</dbReference>
<feature type="chain" id="PRO_5045892576" evidence="8">
    <location>
        <begin position="22"/>
        <end position="804"/>
    </location>
</feature>